<name>A0AA39GHM3_SARSR</name>
<dbReference type="Proteomes" id="UP001175261">
    <property type="component" value="Unassembled WGS sequence"/>
</dbReference>
<sequence>MASLYQVPCGSCALHFFDDDTEHGHDSAIYDDSAVYPWRTCHCEPDGGNNYTQYLPDDMASSAQLPVEAFFSQVCHEAIDICNDDIGDYSDHMVNRRDYAAMAWRMMKAHWEDHGCWPAEWDAVPENRTKLGTLLRCVEDALFEYYYDRENGIIDGPGSLGDVGADEELSQEFIQDILQEDPMEDDQESSSSNDNPSSSSSDGSVNPTSPHFISLTHEESSCSVRIFDNADEHTSDAVLYKRERKPSLARRDDDDSAVDMYMCLDVPMRELHIS</sequence>
<dbReference type="EMBL" id="JAPDFR010000004">
    <property type="protein sequence ID" value="KAK0387336.1"/>
    <property type="molecule type" value="Genomic_DNA"/>
</dbReference>
<gene>
    <name evidence="2" type="ORF">NLU13_5649</name>
</gene>
<protein>
    <submittedName>
        <fullName evidence="2">Uncharacterized protein</fullName>
    </submittedName>
</protein>
<feature type="compositionally biased region" description="Low complexity" evidence="1">
    <location>
        <begin position="189"/>
        <end position="210"/>
    </location>
</feature>
<evidence type="ECO:0000313" key="2">
    <source>
        <dbReference type="EMBL" id="KAK0387336.1"/>
    </source>
</evidence>
<keyword evidence="3" id="KW-1185">Reference proteome</keyword>
<evidence type="ECO:0000313" key="3">
    <source>
        <dbReference type="Proteomes" id="UP001175261"/>
    </source>
</evidence>
<accession>A0AA39GHM3</accession>
<feature type="region of interest" description="Disordered" evidence="1">
    <location>
        <begin position="182"/>
        <end position="212"/>
    </location>
</feature>
<evidence type="ECO:0000256" key="1">
    <source>
        <dbReference type="SAM" id="MobiDB-lite"/>
    </source>
</evidence>
<reference evidence="2" key="1">
    <citation type="submission" date="2022-10" db="EMBL/GenBank/DDBJ databases">
        <title>Determination and structural analysis of whole genome sequence of Sarocladium strictum F4-1.</title>
        <authorList>
            <person name="Hu L."/>
            <person name="Jiang Y."/>
        </authorList>
    </citation>
    <scope>NUCLEOTIDE SEQUENCE</scope>
    <source>
        <strain evidence="2">F4-1</strain>
    </source>
</reference>
<organism evidence="2 3">
    <name type="scientific">Sarocladium strictum</name>
    <name type="common">Black bundle disease fungus</name>
    <name type="synonym">Acremonium strictum</name>
    <dbReference type="NCBI Taxonomy" id="5046"/>
    <lineage>
        <taxon>Eukaryota</taxon>
        <taxon>Fungi</taxon>
        <taxon>Dikarya</taxon>
        <taxon>Ascomycota</taxon>
        <taxon>Pezizomycotina</taxon>
        <taxon>Sordariomycetes</taxon>
        <taxon>Hypocreomycetidae</taxon>
        <taxon>Hypocreales</taxon>
        <taxon>Sarocladiaceae</taxon>
        <taxon>Sarocladium</taxon>
    </lineage>
</organism>
<comment type="caution">
    <text evidence="2">The sequence shown here is derived from an EMBL/GenBank/DDBJ whole genome shotgun (WGS) entry which is preliminary data.</text>
</comment>
<proteinExistence type="predicted"/>
<dbReference type="AlphaFoldDB" id="A0AA39GHM3"/>